<dbReference type="SMART" id="SM00353">
    <property type="entry name" value="HLH"/>
    <property type="match status" value="1"/>
</dbReference>
<keyword evidence="3" id="KW-0804">Transcription</keyword>
<evidence type="ECO:0000256" key="2">
    <source>
        <dbReference type="ARBA" id="ARBA00023015"/>
    </source>
</evidence>
<keyword evidence="2" id="KW-0805">Transcription regulation</keyword>
<dbReference type="InterPro" id="IPR036638">
    <property type="entry name" value="HLH_DNA-bd_sf"/>
</dbReference>
<feature type="region of interest" description="Disordered" evidence="5">
    <location>
        <begin position="97"/>
        <end position="132"/>
    </location>
</feature>
<dbReference type="EMBL" id="JAKWFO010000005">
    <property type="protein sequence ID" value="KAI9636175.1"/>
    <property type="molecule type" value="Genomic_DNA"/>
</dbReference>
<dbReference type="GO" id="GO:0046983">
    <property type="term" value="F:protein dimerization activity"/>
    <property type="evidence" value="ECO:0007669"/>
    <property type="project" value="InterPro"/>
</dbReference>
<dbReference type="GeneID" id="77732332"/>
<dbReference type="Gene3D" id="4.10.280.10">
    <property type="entry name" value="Helix-loop-helix DNA-binding domain"/>
    <property type="match status" value="1"/>
</dbReference>
<protein>
    <recommendedName>
        <fullName evidence="6">BHLH domain-containing protein</fullName>
    </recommendedName>
</protein>
<dbReference type="GO" id="GO:0000978">
    <property type="term" value="F:RNA polymerase II cis-regulatory region sequence-specific DNA binding"/>
    <property type="evidence" value="ECO:0007669"/>
    <property type="project" value="TreeGrafter"/>
</dbReference>
<feature type="domain" description="BHLH" evidence="6">
    <location>
        <begin position="230"/>
        <end position="315"/>
    </location>
</feature>
<dbReference type="GO" id="GO:0000981">
    <property type="term" value="F:DNA-binding transcription factor activity, RNA polymerase II-specific"/>
    <property type="evidence" value="ECO:0007669"/>
    <property type="project" value="TreeGrafter"/>
</dbReference>
<dbReference type="GO" id="GO:0005634">
    <property type="term" value="C:nucleus"/>
    <property type="evidence" value="ECO:0007669"/>
    <property type="project" value="UniProtKB-SubCell"/>
</dbReference>
<dbReference type="RefSeq" id="XP_052945952.1">
    <property type="nucleotide sequence ID" value="XM_053093127.1"/>
</dbReference>
<comment type="subcellular location">
    <subcellularLocation>
        <location evidence="1">Nucleus</location>
    </subcellularLocation>
</comment>
<feature type="compositionally biased region" description="Acidic residues" evidence="5">
    <location>
        <begin position="266"/>
        <end position="277"/>
    </location>
</feature>
<keyword evidence="8" id="KW-1185">Reference proteome</keyword>
<evidence type="ECO:0000259" key="6">
    <source>
        <dbReference type="PROSITE" id="PS50888"/>
    </source>
</evidence>
<dbReference type="InterPro" id="IPR011598">
    <property type="entry name" value="bHLH_dom"/>
</dbReference>
<evidence type="ECO:0000256" key="3">
    <source>
        <dbReference type="ARBA" id="ARBA00023163"/>
    </source>
</evidence>
<feature type="region of interest" description="Disordered" evidence="5">
    <location>
        <begin position="1"/>
        <end position="29"/>
    </location>
</feature>
<sequence>MSTSSMPIKTEGGFAYPNAPMPRTGRPDFRRPFSDGSMTVATSDLAASLPNPSFMGSFSFDNHQPFFQPYNYNLDLLPPMPVPVPVPVPVATPVPSAAAAEERSRSLSRGSAGKAKAPRSRSGRKGSMTDVKPTIARVRTASNRAMSYSHPDGRLGLGLDTHLEHQRTNSVSPPDYAYGLASSWNGSGSLPSMQSFGTTIDEAIIDSPISPSSHLPTLPADATEESRKQRRRECHNLVEKRRREHINTKIDELAGLLPPQYQQLDEGMEEDEEEEPVESPKGKRKPRRSSMAKQKDMAQCKGRILTHSVQYIHDLRQANDNQAGRIAQLEAILSATNFVIPPSFSQPPPQAYYDPSVHAHSLQTLRPSPEPEPFGQNWNGFNPVFEHSPPEDFENSSGSASRGDQQSQSQAQSQGQGTAGRSRQDSQMDLQMGMGGMELDQVFGQRREEEIGMRW</sequence>
<reference evidence="7" key="1">
    <citation type="journal article" date="2022" name="G3 (Bethesda)">
        <title>High quality genome of the basidiomycete yeast Dioszegia hungarica PDD-24b-2 isolated from cloud water.</title>
        <authorList>
            <person name="Jarrige D."/>
            <person name="Haridas S."/>
            <person name="Bleykasten-Grosshans C."/>
            <person name="Joly M."/>
            <person name="Nadalig T."/>
            <person name="Sancelme M."/>
            <person name="Vuilleumier S."/>
            <person name="Grigoriev I.V."/>
            <person name="Amato P."/>
            <person name="Bringel F."/>
        </authorList>
    </citation>
    <scope>NUCLEOTIDE SEQUENCE</scope>
    <source>
        <strain evidence="7">PDD-24b-2</strain>
    </source>
</reference>
<evidence type="ECO:0000256" key="4">
    <source>
        <dbReference type="ARBA" id="ARBA00023242"/>
    </source>
</evidence>
<evidence type="ECO:0000256" key="5">
    <source>
        <dbReference type="SAM" id="MobiDB-lite"/>
    </source>
</evidence>
<evidence type="ECO:0000256" key="1">
    <source>
        <dbReference type="ARBA" id="ARBA00004123"/>
    </source>
</evidence>
<dbReference type="InterPro" id="IPR051732">
    <property type="entry name" value="USF"/>
</dbReference>
<feature type="region of interest" description="Disordered" evidence="5">
    <location>
        <begin position="363"/>
        <end position="455"/>
    </location>
</feature>
<evidence type="ECO:0000313" key="8">
    <source>
        <dbReference type="Proteomes" id="UP001164286"/>
    </source>
</evidence>
<proteinExistence type="predicted"/>
<organism evidence="7 8">
    <name type="scientific">Dioszegia hungarica</name>
    <dbReference type="NCBI Taxonomy" id="4972"/>
    <lineage>
        <taxon>Eukaryota</taxon>
        <taxon>Fungi</taxon>
        <taxon>Dikarya</taxon>
        <taxon>Basidiomycota</taxon>
        <taxon>Agaricomycotina</taxon>
        <taxon>Tremellomycetes</taxon>
        <taxon>Tremellales</taxon>
        <taxon>Bulleribasidiaceae</taxon>
        <taxon>Dioszegia</taxon>
    </lineage>
</organism>
<dbReference type="SUPFAM" id="SSF47459">
    <property type="entry name" value="HLH, helix-loop-helix DNA-binding domain"/>
    <property type="match status" value="1"/>
</dbReference>
<feature type="compositionally biased region" description="Low complexity" evidence="5">
    <location>
        <begin position="396"/>
        <end position="421"/>
    </location>
</feature>
<dbReference type="AlphaFoldDB" id="A0AA38H8B9"/>
<gene>
    <name evidence="7" type="ORF">MKK02DRAFT_44878</name>
</gene>
<feature type="region of interest" description="Disordered" evidence="5">
    <location>
        <begin position="265"/>
        <end position="299"/>
    </location>
</feature>
<dbReference type="Proteomes" id="UP001164286">
    <property type="component" value="Unassembled WGS sequence"/>
</dbReference>
<dbReference type="PANTHER" id="PTHR46117">
    <property type="entry name" value="FI24210P1"/>
    <property type="match status" value="1"/>
</dbReference>
<dbReference type="Pfam" id="PF00010">
    <property type="entry name" value="HLH"/>
    <property type="match status" value="1"/>
</dbReference>
<name>A0AA38H8B9_9TREE</name>
<feature type="compositionally biased region" description="Basic and acidic residues" evidence="5">
    <location>
        <begin position="445"/>
        <end position="455"/>
    </location>
</feature>
<comment type="caution">
    <text evidence="7">The sequence shown here is derived from an EMBL/GenBank/DDBJ whole genome shotgun (WGS) entry which is preliminary data.</text>
</comment>
<dbReference type="PANTHER" id="PTHR46117:SF3">
    <property type="entry name" value="FI24210P1"/>
    <property type="match status" value="1"/>
</dbReference>
<evidence type="ECO:0000313" key="7">
    <source>
        <dbReference type="EMBL" id="KAI9636175.1"/>
    </source>
</evidence>
<keyword evidence="4" id="KW-0539">Nucleus</keyword>
<feature type="region of interest" description="Disordered" evidence="5">
    <location>
        <begin position="208"/>
        <end position="240"/>
    </location>
</feature>
<dbReference type="PROSITE" id="PS50888">
    <property type="entry name" value="BHLH"/>
    <property type="match status" value="1"/>
</dbReference>
<accession>A0AA38H8B9</accession>